<protein>
    <recommendedName>
        <fullName evidence="3">Lipoprotein</fullName>
    </recommendedName>
</protein>
<dbReference type="RefSeq" id="WP_312219780.1">
    <property type="nucleotide sequence ID" value="NZ_BAAAGH010000006.1"/>
</dbReference>
<keyword evidence="2" id="KW-1185">Reference proteome</keyword>
<reference evidence="1 2" key="1">
    <citation type="submission" date="2024-02" db="EMBL/GenBank/DDBJ databases">
        <title>Distribution and functional of Brevundimonas-related endobacteria within Verticillium dahliae.</title>
        <authorList>
            <person name="Zeng H."/>
        </authorList>
    </citation>
    <scope>NUCLEOTIDE SEQUENCE [LARGE SCALE GENOMIC DNA]</scope>
    <source>
        <strain evidence="1 2">TRM 44200</strain>
    </source>
</reference>
<dbReference type="PROSITE" id="PS51257">
    <property type="entry name" value="PROKAR_LIPOPROTEIN"/>
    <property type="match status" value="1"/>
</dbReference>
<proteinExistence type="predicted"/>
<accession>A0ABZ2ID40</accession>
<sequence length="126" mass="13479">MRLAVVAAVALLPLLGGCVIYSNEGGEKVSIVTDQSAARDEPLEAVRKVDFDGQRLNVVVGSNGCTEASSFEVRIKDGDPAELTLARRSPDLCKALVPEGKTVSWTYDELGLERGQPVRVLNPISL</sequence>
<dbReference type="Proteomes" id="UP001363460">
    <property type="component" value="Chromosome"/>
</dbReference>
<evidence type="ECO:0008006" key="3">
    <source>
        <dbReference type="Google" id="ProtNLM"/>
    </source>
</evidence>
<evidence type="ECO:0000313" key="2">
    <source>
        <dbReference type="Proteomes" id="UP001363460"/>
    </source>
</evidence>
<evidence type="ECO:0000313" key="1">
    <source>
        <dbReference type="EMBL" id="WWT54234.1"/>
    </source>
</evidence>
<name>A0ABZ2ID40_9CAUL</name>
<organism evidence="1 2">
    <name type="scientific">Brevundimonas olei</name>
    <dbReference type="NCBI Taxonomy" id="657642"/>
    <lineage>
        <taxon>Bacteria</taxon>
        <taxon>Pseudomonadati</taxon>
        <taxon>Pseudomonadota</taxon>
        <taxon>Alphaproteobacteria</taxon>
        <taxon>Caulobacterales</taxon>
        <taxon>Caulobacteraceae</taxon>
        <taxon>Brevundimonas</taxon>
    </lineage>
</organism>
<dbReference type="EMBL" id="CP146369">
    <property type="protein sequence ID" value="WWT54234.1"/>
    <property type="molecule type" value="Genomic_DNA"/>
</dbReference>
<gene>
    <name evidence="1" type="ORF">V8J38_13445</name>
</gene>